<keyword evidence="2" id="KW-0156">Chromatin regulator</keyword>
<keyword evidence="4" id="KW-1185">Reference proteome</keyword>
<dbReference type="InterPro" id="IPR003084">
    <property type="entry name" value="HDAC_I/II"/>
</dbReference>
<protein>
    <submittedName>
        <fullName evidence="3">Uncharacterized protein</fullName>
    </submittedName>
</protein>
<dbReference type="OrthoDB" id="1918432at2759"/>
<dbReference type="InterPro" id="IPR037138">
    <property type="entry name" value="His_deacetylse_dom_sf"/>
</dbReference>
<name>A0A5J5B1T8_9ASTE</name>
<sequence>MHRENPVTDEAGYSGLKWANRSSGVEIEGDGSLDWVQAASIIKDEDLEKFQELVVVDNLSEYFGSGAENGRAAAVSARLKACAVVQLRLGDGNWRGSVGGVVKLNHGHCDIVINWARGLQHAKEYEASGFCYMNDIMLANLEILKVHDLVYMWTLIPIMVMGVEGRIFSTKDPIGQYA</sequence>
<dbReference type="SUPFAM" id="SSF52768">
    <property type="entry name" value="Arginase/deacetylase"/>
    <property type="match status" value="1"/>
</dbReference>
<evidence type="ECO:0000313" key="3">
    <source>
        <dbReference type="EMBL" id="KAA8537223.1"/>
    </source>
</evidence>
<dbReference type="AlphaFoldDB" id="A0A5J5B1T8"/>
<keyword evidence="1" id="KW-0678">Repressor</keyword>
<dbReference type="InterPro" id="IPR023696">
    <property type="entry name" value="Ureohydrolase_dom_sf"/>
</dbReference>
<dbReference type="EMBL" id="CM018039">
    <property type="protein sequence ID" value="KAA8537223.1"/>
    <property type="molecule type" value="Genomic_DNA"/>
</dbReference>
<evidence type="ECO:0000256" key="2">
    <source>
        <dbReference type="ARBA" id="ARBA00022853"/>
    </source>
</evidence>
<accession>A0A5J5B1T8</accession>
<organism evidence="3 4">
    <name type="scientific">Nyssa sinensis</name>
    <dbReference type="NCBI Taxonomy" id="561372"/>
    <lineage>
        <taxon>Eukaryota</taxon>
        <taxon>Viridiplantae</taxon>
        <taxon>Streptophyta</taxon>
        <taxon>Embryophyta</taxon>
        <taxon>Tracheophyta</taxon>
        <taxon>Spermatophyta</taxon>
        <taxon>Magnoliopsida</taxon>
        <taxon>eudicotyledons</taxon>
        <taxon>Gunneridae</taxon>
        <taxon>Pentapetalae</taxon>
        <taxon>asterids</taxon>
        <taxon>Cornales</taxon>
        <taxon>Nyssaceae</taxon>
        <taxon>Nyssa</taxon>
    </lineage>
</organism>
<dbReference type="PRINTS" id="PR01271">
    <property type="entry name" value="HISDACETLASE"/>
</dbReference>
<dbReference type="Gene3D" id="3.40.800.20">
    <property type="entry name" value="Histone deacetylase domain"/>
    <property type="match status" value="1"/>
</dbReference>
<gene>
    <name evidence="3" type="ORF">F0562_029701</name>
</gene>
<dbReference type="GO" id="GO:0004407">
    <property type="term" value="F:histone deacetylase activity"/>
    <property type="evidence" value="ECO:0007669"/>
    <property type="project" value="InterPro"/>
</dbReference>
<evidence type="ECO:0000256" key="1">
    <source>
        <dbReference type="ARBA" id="ARBA00022491"/>
    </source>
</evidence>
<reference evidence="3 4" key="1">
    <citation type="submission" date="2019-09" db="EMBL/GenBank/DDBJ databases">
        <title>A chromosome-level genome assembly of the Chinese tupelo Nyssa sinensis.</title>
        <authorList>
            <person name="Yang X."/>
            <person name="Kang M."/>
            <person name="Yang Y."/>
            <person name="Xiong H."/>
            <person name="Wang M."/>
            <person name="Zhang Z."/>
            <person name="Wang Z."/>
            <person name="Wu H."/>
            <person name="Ma T."/>
            <person name="Liu J."/>
            <person name="Xi Z."/>
        </authorList>
    </citation>
    <scope>NUCLEOTIDE SEQUENCE [LARGE SCALE GENOMIC DNA]</scope>
    <source>
        <strain evidence="3">J267</strain>
        <tissue evidence="3">Leaf</tissue>
    </source>
</reference>
<proteinExistence type="predicted"/>
<dbReference type="Proteomes" id="UP000325577">
    <property type="component" value="Linkage Group LG16"/>
</dbReference>
<evidence type="ECO:0000313" key="4">
    <source>
        <dbReference type="Proteomes" id="UP000325577"/>
    </source>
</evidence>